<dbReference type="Proteomes" id="UP000320735">
    <property type="component" value="Unassembled WGS sequence"/>
</dbReference>
<reference evidence="3 4" key="1">
    <citation type="submission" date="2019-02" db="EMBL/GenBank/DDBJ databases">
        <title>Deep-cultivation of Planctomycetes and their phenomic and genomic characterization uncovers novel biology.</title>
        <authorList>
            <person name="Wiegand S."/>
            <person name="Jogler M."/>
            <person name="Boedeker C."/>
            <person name="Pinto D."/>
            <person name="Vollmers J."/>
            <person name="Rivas-Marin E."/>
            <person name="Kohn T."/>
            <person name="Peeters S.H."/>
            <person name="Heuer A."/>
            <person name="Rast P."/>
            <person name="Oberbeckmann S."/>
            <person name="Bunk B."/>
            <person name="Jeske O."/>
            <person name="Meyerdierks A."/>
            <person name="Storesund J.E."/>
            <person name="Kallscheuer N."/>
            <person name="Luecker S."/>
            <person name="Lage O.M."/>
            <person name="Pohl T."/>
            <person name="Merkel B.J."/>
            <person name="Hornburger P."/>
            <person name="Mueller R.-W."/>
            <person name="Bruemmer F."/>
            <person name="Labrenz M."/>
            <person name="Spormann A.M."/>
            <person name="Op Den Camp H."/>
            <person name="Overmann J."/>
            <person name="Amann R."/>
            <person name="Jetten M.S.M."/>
            <person name="Mascher T."/>
            <person name="Medema M.H."/>
            <person name="Devos D.P."/>
            <person name="Kaster A.-K."/>
            <person name="Ovreas L."/>
            <person name="Rohde M."/>
            <person name="Galperin M.Y."/>
            <person name="Jogler C."/>
        </authorList>
    </citation>
    <scope>NUCLEOTIDE SEQUENCE [LARGE SCALE GENOMIC DNA]</scope>
    <source>
        <strain evidence="3 4">CA54</strain>
    </source>
</reference>
<dbReference type="Gene3D" id="3.30.360.10">
    <property type="entry name" value="Dihydrodipicolinate Reductase, domain 2"/>
    <property type="match status" value="1"/>
</dbReference>
<evidence type="ECO:0000259" key="2">
    <source>
        <dbReference type="Pfam" id="PF22725"/>
    </source>
</evidence>
<dbReference type="Gene3D" id="3.40.50.720">
    <property type="entry name" value="NAD(P)-binding Rossmann-like Domain"/>
    <property type="match status" value="1"/>
</dbReference>
<dbReference type="EC" id="1.1.99.28" evidence="3"/>
<dbReference type="PANTHER" id="PTHR43377">
    <property type="entry name" value="BILIVERDIN REDUCTASE A"/>
    <property type="match status" value="1"/>
</dbReference>
<gene>
    <name evidence="3" type="primary">gfo_2</name>
    <name evidence="3" type="ORF">CA54_03470</name>
</gene>
<dbReference type="SUPFAM" id="SSF51735">
    <property type="entry name" value="NAD(P)-binding Rossmann-fold domains"/>
    <property type="match status" value="1"/>
</dbReference>
<dbReference type="InterPro" id="IPR036291">
    <property type="entry name" value="NAD(P)-bd_dom_sf"/>
</dbReference>
<dbReference type="EMBL" id="SJPP01000001">
    <property type="protein sequence ID" value="TWU11540.1"/>
    <property type="molecule type" value="Genomic_DNA"/>
</dbReference>
<dbReference type="GO" id="GO:0000166">
    <property type="term" value="F:nucleotide binding"/>
    <property type="evidence" value="ECO:0007669"/>
    <property type="project" value="InterPro"/>
</dbReference>
<dbReference type="InterPro" id="IPR051450">
    <property type="entry name" value="Gfo/Idh/MocA_Oxidoreductases"/>
</dbReference>
<evidence type="ECO:0000313" key="4">
    <source>
        <dbReference type="Proteomes" id="UP000320735"/>
    </source>
</evidence>
<dbReference type="GO" id="GO:0047061">
    <property type="term" value="F:glucose-fructose oxidoreductase activity"/>
    <property type="evidence" value="ECO:0007669"/>
    <property type="project" value="UniProtKB-EC"/>
</dbReference>
<proteinExistence type="predicted"/>
<evidence type="ECO:0000313" key="3">
    <source>
        <dbReference type="EMBL" id="TWU11540.1"/>
    </source>
</evidence>
<comment type="caution">
    <text evidence="3">The sequence shown here is derived from an EMBL/GenBank/DDBJ whole genome shotgun (WGS) entry which is preliminary data.</text>
</comment>
<dbReference type="OrthoDB" id="9815825at2"/>
<dbReference type="InterPro" id="IPR055170">
    <property type="entry name" value="GFO_IDH_MocA-like_dom"/>
</dbReference>
<feature type="domain" description="GFO/IDH/MocA-like oxidoreductase" evidence="2">
    <location>
        <begin position="131"/>
        <end position="252"/>
    </location>
</feature>
<organism evidence="3 4">
    <name type="scientific">Symmachiella macrocystis</name>
    <dbReference type="NCBI Taxonomy" id="2527985"/>
    <lineage>
        <taxon>Bacteria</taxon>
        <taxon>Pseudomonadati</taxon>
        <taxon>Planctomycetota</taxon>
        <taxon>Planctomycetia</taxon>
        <taxon>Planctomycetales</taxon>
        <taxon>Planctomycetaceae</taxon>
        <taxon>Symmachiella</taxon>
    </lineage>
</organism>
<protein>
    <submittedName>
        <fullName evidence="3">Glucose--fructose oxidoreductase</fullName>
        <ecNumber evidence="3">1.1.99.28</ecNumber>
    </submittedName>
</protein>
<dbReference type="AlphaFoldDB" id="A0A5C6BHT7"/>
<dbReference type="Pfam" id="PF01408">
    <property type="entry name" value="GFO_IDH_MocA"/>
    <property type="match status" value="1"/>
</dbReference>
<sequence length="361" mass="40080">MSQVGVALIGSQFISSIHYESLQRVAAAEVRAVASRTEEHVRQFAEERGIPHWTTDYRELLKRDDIDMVVLGVPNYLHCEITVAAAQAGKHVVVEKPMAMNVAECDEMIAACHIAGVKLMYAEELCFTPKYVRLKKLADEGALGDLFLIKQSEKHDGPHAPWFWDVEKSGGGVMLDMGCHGIEFARWILGRPPITSVYCDLKLNMHADKTRGDDTSILIVDFEGGATAYIEESWAKLGGMDDRAEVHGTGGVAYADILQGTSIQTYSKEGYGYAVEKAGDTKGWSYTIYEEAWNYGFPQEMEHFVHCVRDDQQPCITGHDGRAVMEVLYAAYASAGQGRRIDLPFETDAKTPFELWGGVKE</sequence>
<dbReference type="PANTHER" id="PTHR43377:SF1">
    <property type="entry name" value="BILIVERDIN REDUCTASE A"/>
    <property type="match status" value="1"/>
</dbReference>
<keyword evidence="4" id="KW-1185">Reference proteome</keyword>
<keyword evidence="3" id="KW-0560">Oxidoreductase</keyword>
<dbReference type="InterPro" id="IPR000683">
    <property type="entry name" value="Gfo/Idh/MocA-like_OxRdtase_N"/>
</dbReference>
<name>A0A5C6BHT7_9PLAN</name>
<dbReference type="Pfam" id="PF22725">
    <property type="entry name" value="GFO_IDH_MocA_C3"/>
    <property type="match status" value="1"/>
</dbReference>
<accession>A0A5C6BHT7</accession>
<evidence type="ECO:0000259" key="1">
    <source>
        <dbReference type="Pfam" id="PF01408"/>
    </source>
</evidence>
<feature type="domain" description="Gfo/Idh/MocA-like oxidoreductase N-terminal" evidence="1">
    <location>
        <begin position="5"/>
        <end position="121"/>
    </location>
</feature>
<dbReference type="RefSeq" id="WP_146369136.1">
    <property type="nucleotide sequence ID" value="NZ_SJPP01000001.1"/>
</dbReference>
<dbReference type="SUPFAM" id="SSF55347">
    <property type="entry name" value="Glyceraldehyde-3-phosphate dehydrogenase-like, C-terminal domain"/>
    <property type="match status" value="1"/>
</dbReference>